<name>A0A1B0AT23_9MUSC</name>
<sequence>MMQIESRFNNHECVAVVSSYILMPFAAVVCTIANFTSSLMTSWVVCIYVKMYAILMFTYLTKKTTITHMLIELNHTSAIGPYYGIEAYNFLCEQTI</sequence>
<proteinExistence type="predicted"/>
<protein>
    <submittedName>
        <fullName evidence="2">Uncharacterized protein</fullName>
    </submittedName>
</protein>
<feature type="transmembrane region" description="Helical" evidence="1">
    <location>
        <begin position="41"/>
        <end position="60"/>
    </location>
</feature>
<keyword evidence="1" id="KW-1133">Transmembrane helix</keyword>
<dbReference type="AlphaFoldDB" id="A0A1B0AT23"/>
<keyword evidence="3" id="KW-1185">Reference proteome</keyword>
<dbReference type="VEuPathDB" id="VectorBase:GPPI007584"/>
<dbReference type="Proteomes" id="UP000092460">
    <property type="component" value="Unassembled WGS sequence"/>
</dbReference>
<evidence type="ECO:0000256" key="1">
    <source>
        <dbReference type="SAM" id="Phobius"/>
    </source>
</evidence>
<reference evidence="3" key="1">
    <citation type="submission" date="2015-01" db="EMBL/GenBank/DDBJ databases">
        <authorList>
            <person name="Aksoy S."/>
            <person name="Warren W."/>
            <person name="Wilson R.K."/>
        </authorList>
    </citation>
    <scope>NUCLEOTIDE SEQUENCE [LARGE SCALE GENOMIC DNA]</scope>
    <source>
        <strain evidence="3">IAEA</strain>
    </source>
</reference>
<reference evidence="2" key="2">
    <citation type="submission" date="2020-05" db="UniProtKB">
        <authorList>
            <consortium name="EnsemblMetazoa"/>
        </authorList>
    </citation>
    <scope>IDENTIFICATION</scope>
    <source>
        <strain evidence="2">IAEA</strain>
    </source>
</reference>
<dbReference type="EnsemblMetazoa" id="GPPI007584-RA">
    <property type="protein sequence ID" value="GPPI007584-PA"/>
    <property type="gene ID" value="GPPI007584"/>
</dbReference>
<evidence type="ECO:0000313" key="2">
    <source>
        <dbReference type="EnsemblMetazoa" id="GPPI007584-PA"/>
    </source>
</evidence>
<evidence type="ECO:0000313" key="3">
    <source>
        <dbReference type="Proteomes" id="UP000092460"/>
    </source>
</evidence>
<accession>A0A1B0AT23</accession>
<keyword evidence="1" id="KW-0472">Membrane</keyword>
<organism evidence="2 3">
    <name type="scientific">Glossina palpalis gambiensis</name>
    <dbReference type="NCBI Taxonomy" id="67801"/>
    <lineage>
        <taxon>Eukaryota</taxon>
        <taxon>Metazoa</taxon>
        <taxon>Ecdysozoa</taxon>
        <taxon>Arthropoda</taxon>
        <taxon>Hexapoda</taxon>
        <taxon>Insecta</taxon>
        <taxon>Pterygota</taxon>
        <taxon>Neoptera</taxon>
        <taxon>Endopterygota</taxon>
        <taxon>Diptera</taxon>
        <taxon>Brachycera</taxon>
        <taxon>Muscomorpha</taxon>
        <taxon>Hippoboscoidea</taxon>
        <taxon>Glossinidae</taxon>
        <taxon>Glossina</taxon>
    </lineage>
</organism>
<feature type="transmembrane region" description="Helical" evidence="1">
    <location>
        <begin position="12"/>
        <end position="35"/>
    </location>
</feature>
<keyword evidence="1" id="KW-0812">Transmembrane</keyword>
<dbReference type="EMBL" id="JXJN01003099">
    <property type="status" value="NOT_ANNOTATED_CDS"/>
    <property type="molecule type" value="Genomic_DNA"/>
</dbReference>